<evidence type="ECO:0000313" key="2">
    <source>
        <dbReference type="EMBL" id="PAK79741.1"/>
    </source>
</evidence>
<reference evidence="2 3" key="1">
    <citation type="submission" date="2017-04" db="EMBL/GenBank/DDBJ databases">
        <title>Kefir bacterial isolates.</title>
        <authorList>
            <person name="Kim Y."/>
            <person name="Blasche S."/>
            <person name="Patil K.R."/>
        </authorList>
    </citation>
    <scope>NUCLEOTIDE SEQUENCE [LARGE SCALE GENOMIC DNA]</scope>
    <source>
        <strain evidence="2 3">KR</strain>
    </source>
</reference>
<evidence type="ECO:0000313" key="3">
    <source>
        <dbReference type="Proteomes" id="UP000216151"/>
    </source>
</evidence>
<dbReference type="RefSeq" id="WP_095349087.1">
    <property type="nucleotide sequence ID" value="NZ_JAKVNI010000001.1"/>
</dbReference>
<dbReference type="EMBL" id="NCXK01000001">
    <property type="protein sequence ID" value="PAK79741.1"/>
    <property type="molecule type" value="Genomic_DNA"/>
</dbReference>
<comment type="caution">
    <text evidence="2">The sequence shown here is derived from an EMBL/GenBank/DDBJ whole genome shotgun (WGS) entry which is preliminary data.</text>
</comment>
<dbReference type="GeneID" id="91558398"/>
<protein>
    <submittedName>
        <fullName evidence="2">Uncharacterized protein</fullName>
    </submittedName>
</protein>
<feature type="transmembrane region" description="Helical" evidence="1">
    <location>
        <begin position="20"/>
        <end position="42"/>
    </location>
</feature>
<name>A0A269Y3M3_9PROT</name>
<dbReference type="OrthoDB" id="7226158at2"/>
<gene>
    <name evidence="2" type="ORF">B8X00_02620</name>
</gene>
<organism evidence="2 3">
    <name type="scientific">Acetobacter fabarum</name>
    <dbReference type="NCBI Taxonomy" id="483199"/>
    <lineage>
        <taxon>Bacteria</taxon>
        <taxon>Pseudomonadati</taxon>
        <taxon>Pseudomonadota</taxon>
        <taxon>Alphaproteobacteria</taxon>
        <taxon>Acetobacterales</taxon>
        <taxon>Acetobacteraceae</taxon>
        <taxon>Acetobacter</taxon>
    </lineage>
</organism>
<evidence type="ECO:0000256" key="1">
    <source>
        <dbReference type="SAM" id="Phobius"/>
    </source>
</evidence>
<keyword evidence="3" id="KW-1185">Reference proteome</keyword>
<keyword evidence="1" id="KW-1133">Transmembrane helix</keyword>
<sequence length="97" mass="10387">MLLRSAPPEHMPKMPRGWGWQIKLGCLAALVALYGGFMWHVTHQKIRPVMERVDIPVTVVAPPRLAAPPAPPITMLPPPPLAVAAPPVLPGAAAQQP</sequence>
<proteinExistence type="predicted"/>
<dbReference type="Proteomes" id="UP000216151">
    <property type="component" value="Unassembled WGS sequence"/>
</dbReference>
<dbReference type="AlphaFoldDB" id="A0A269Y3M3"/>
<accession>A0A269Y3M3</accession>
<keyword evidence="1" id="KW-0472">Membrane</keyword>
<keyword evidence="1" id="KW-0812">Transmembrane</keyword>